<dbReference type="Proteomes" id="UP000809337">
    <property type="component" value="Unassembled WGS sequence"/>
</dbReference>
<evidence type="ECO:0008006" key="4">
    <source>
        <dbReference type="Google" id="ProtNLM"/>
    </source>
</evidence>
<organism evidence="2 3">
    <name type="scientific">Pseudosulfitobacter pseudonitzschiae</name>
    <dbReference type="NCBI Taxonomy" id="1402135"/>
    <lineage>
        <taxon>Bacteria</taxon>
        <taxon>Pseudomonadati</taxon>
        <taxon>Pseudomonadota</taxon>
        <taxon>Alphaproteobacteria</taxon>
        <taxon>Rhodobacterales</taxon>
        <taxon>Roseobacteraceae</taxon>
        <taxon>Pseudosulfitobacter</taxon>
    </lineage>
</organism>
<protein>
    <recommendedName>
        <fullName evidence="4">Adenylosuccinate lyase</fullName>
    </recommendedName>
</protein>
<evidence type="ECO:0000313" key="2">
    <source>
        <dbReference type="EMBL" id="MBM2356270.1"/>
    </source>
</evidence>
<evidence type="ECO:0000313" key="3">
    <source>
        <dbReference type="Proteomes" id="UP000809337"/>
    </source>
</evidence>
<sequence>MKITRIATTLALVLAPVFAVAEGCGGMKDQQAMSCAEGSNFDHTTGTCVPVST</sequence>
<dbReference type="RefSeq" id="WP_169741850.1">
    <property type="nucleotide sequence ID" value="NZ_CP054599.1"/>
</dbReference>
<proteinExistence type="predicted"/>
<dbReference type="EMBL" id="JAFBWN010000014">
    <property type="protein sequence ID" value="MBM2356270.1"/>
    <property type="molecule type" value="Genomic_DNA"/>
</dbReference>
<feature type="chain" id="PRO_5040375453" description="Adenylosuccinate lyase" evidence="1">
    <location>
        <begin position="22"/>
        <end position="53"/>
    </location>
</feature>
<gene>
    <name evidence="2" type="ORF">JQX14_17070</name>
</gene>
<keyword evidence="1" id="KW-0732">Signal</keyword>
<comment type="caution">
    <text evidence="2">The sequence shown here is derived from an EMBL/GenBank/DDBJ whole genome shotgun (WGS) entry which is preliminary data.</text>
</comment>
<dbReference type="GeneID" id="68869651"/>
<evidence type="ECO:0000256" key="1">
    <source>
        <dbReference type="SAM" id="SignalP"/>
    </source>
</evidence>
<feature type="signal peptide" evidence="1">
    <location>
        <begin position="1"/>
        <end position="21"/>
    </location>
</feature>
<dbReference type="AlphaFoldDB" id="A0A9Q2NQ95"/>
<name>A0A9Q2NQ95_9RHOB</name>
<reference evidence="2" key="1">
    <citation type="submission" date="2021-01" db="EMBL/GenBank/DDBJ databases">
        <title>Diatom-associated Roseobacters Show Island Model of Population Structure.</title>
        <authorList>
            <person name="Qu L."/>
            <person name="Feng X."/>
            <person name="Chen Y."/>
            <person name="Li L."/>
            <person name="Wang X."/>
            <person name="Hu Z."/>
            <person name="Wang H."/>
            <person name="Luo H."/>
        </authorList>
    </citation>
    <scope>NUCLEOTIDE SEQUENCE</scope>
    <source>
        <strain evidence="2">SM26-45</strain>
    </source>
</reference>
<accession>A0A9Q2NQ95</accession>